<protein>
    <submittedName>
        <fullName evidence="8">Acyl-CoA synthetase</fullName>
    </submittedName>
</protein>
<comment type="caution">
    <text evidence="8">The sequence shown here is derived from an EMBL/GenBank/DDBJ whole genome shotgun (WGS) entry which is preliminary data.</text>
</comment>
<evidence type="ECO:0000256" key="2">
    <source>
        <dbReference type="ARBA" id="ARBA00022475"/>
    </source>
</evidence>
<dbReference type="InterPro" id="IPR014548">
    <property type="entry name" value="Ac_Trasf"/>
</dbReference>
<evidence type="ECO:0000256" key="4">
    <source>
        <dbReference type="ARBA" id="ARBA00022679"/>
    </source>
</evidence>
<dbReference type="CDD" id="cd07984">
    <property type="entry name" value="LPLAT_LABLAT-like"/>
    <property type="match status" value="1"/>
</dbReference>
<keyword evidence="7" id="KW-0812">Transmembrane</keyword>
<dbReference type="RefSeq" id="WP_031569579.1">
    <property type="nucleotide sequence ID" value="NZ_JAAOMO010000116.1"/>
</dbReference>
<dbReference type="PIRSF" id="PIRSF028561">
    <property type="entry name" value="Ac_Trasf"/>
    <property type="match status" value="1"/>
</dbReference>
<dbReference type="Proteomes" id="UP000094893">
    <property type="component" value="Unassembled WGS sequence"/>
</dbReference>
<organism evidence="8 9">
    <name type="scientific">Acidithiobacillus thiooxidans</name>
    <name type="common">Thiobacillus thiooxidans</name>
    <dbReference type="NCBI Taxonomy" id="930"/>
    <lineage>
        <taxon>Bacteria</taxon>
        <taxon>Pseudomonadati</taxon>
        <taxon>Pseudomonadota</taxon>
        <taxon>Acidithiobacillia</taxon>
        <taxon>Acidithiobacillales</taxon>
        <taxon>Acidithiobacillaceae</taxon>
        <taxon>Acidithiobacillus</taxon>
    </lineage>
</organism>
<dbReference type="InterPro" id="IPR004960">
    <property type="entry name" value="LipA_acyltrans"/>
</dbReference>
<evidence type="ECO:0000256" key="5">
    <source>
        <dbReference type="ARBA" id="ARBA00023136"/>
    </source>
</evidence>
<evidence type="ECO:0000313" key="9">
    <source>
        <dbReference type="Proteomes" id="UP000094893"/>
    </source>
</evidence>
<keyword evidence="2" id="KW-1003">Cell membrane</keyword>
<keyword evidence="6" id="KW-0012">Acyltransferase</keyword>
<dbReference type="GO" id="GO:0005886">
    <property type="term" value="C:plasma membrane"/>
    <property type="evidence" value="ECO:0007669"/>
    <property type="project" value="UniProtKB-SubCell"/>
</dbReference>
<reference evidence="8 9" key="1">
    <citation type="journal article" date="2016" name="Int. J. Mol. Sci.">
        <title>Comparative genomics of the extreme acidophile Acidithiobacillus thiooxidans reveals intraspecific divergence and niche adaptation.</title>
        <authorList>
            <person name="Zhang X."/>
            <person name="Feng X."/>
            <person name="Tao J."/>
            <person name="Ma L."/>
            <person name="Xiao Y."/>
            <person name="Liang Y."/>
            <person name="Liu X."/>
            <person name="Yin H."/>
        </authorList>
    </citation>
    <scope>NUCLEOTIDE SEQUENCE [LARGE SCALE GENOMIC DNA]</scope>
    <source>
        <strain evidence="8 9">A02</strain>
    </source>
</reference>
<dbReference type="STRING" id="930.GCA_002079865_02504"/>
<keyword evidence="7" id="KW-1133">Transmembrane helix</keyword>
<accession>A0A1C2J8M8</accession>
<dbReference type="GO" id="GO:0009247">
    <property type="term" value="P:glycolipid biosynthetic process"/>
    <property type="evidence" value="ECO:0007669"/>
    <property type="project" value="UniProtKB-ARBA"/>
</dbReference>
<comment type="subcellular location">
    <subcellularLocation>
        <location evidence="1">Cell inner membrane</location>
    </subcellularLocation>
</comment>
<dbReference type="Pfam" id="PF03279">
    <property type="entry name" value="Lip_A_acyltrans"/>
    <property type="match status" value="1"/>
</dbReference>
<dbReference type="EMBL" id="LWSA01000319">
    <property type="protein sequence ID" value="OCX68002.1"/>
    <property type="molecule type" value="Genomic_DNA"/>
</dbReference>
<name>A0A1C2J8M8_ACITH</name>
<proteinExistence type="predicted"/>
<dbReference type="AlphaFoldDB" id="A0A1C2J8M8"/>
<keyword evidence="5 7" id="KW-0472">Membrane</keyword>
<sequence length="306" mass="34887">MFARDQASISSDQQGWARSPERGSMTMLRLITWISLKLGRRMARLILYLIAGYFVLFAPKARRSSRAYLTRVFGRPAHIWQVYRHFFSFAATIHDRIYLLNDRFDFFDISLHQPEAVDTAVATGRGVLLLGAHLGSFEVLRGIGRQHIDPRVIMVMYEKNAERINAILAAVNPNIEQNVISPGRVDSMICVQKELENGALVGLLGDRSFGKEKMQPIPFLGKSALWSNGPLRIAAILRRPVFFMTGLYTGPGKYEVFIEPLADFTEVEKEGKEAALQQALTNYVGLLDKYCHMAPYNWFNFFDFWQ</sequence>
<dbReference type="PANTHER" id="PTHR30606">
    <property type="entry name" value="LIPID A BIOSYNTHESIS LAUROYL ACYLTRANSFERASE"/>
    <property type="match status" value="1"/>
</dbReference>
<keyword evidence="3" id="KW-0997">Cell inner membrane</keyword>
<evidence type="ECO:0000256" key="3">
    <source>
        <dbReference type="ARBA" id="ARBA00022519"/>
    </source>
</evidence>
<keyword evidence="4" id="KW-0808">Transferase</keyword>
<evidence type="ECO:0000256" key="7">
    <source>
        <dbReference type="SAM" id="Phobius"/>
    </source>
</evidence>
<dbReference type="PANTHER" id="PTHR30606:SF9">
    <property type="entry name" value="LIPID A BIOSYNTHESIS LAUROYLTRANSFERASE"/>
    <property type="match status" value="1"/>
</dbReference>
<gene>
    <name evidence="8" type="ORF">A6P07_19000</name>
</gene>
<dbReference type="GO" id="GO:0016746">
    <property type="term" value="F:acyltransferase activity"/>
    <property type="evidence" value="ECO:0007669"/>
    <property type="project" value="UniProtKB-KW"/>
</dbReference>
<evidence type="ECO:0000256" key="6">
    <source>
        <dbReference type="ARBA" id="ARBA00023315"/>
    </source>
</evidence>
<feature type="transmembrane region" description="Helical" evidence="7">
    <location>
        <begin position="42"/>
        <end position="59"/>
    </location>
</feature>
<evidence type="ECO:0000256" key="1">
    <source>
        <dbReference type="ARBA" id="ARBA00004533"/>
    </source>
</evidence>
<evidence type="ECO:0000313" key="8">
    <source>
        <dbReference type="EMBL" id="OCX68002.1"/>
    </source>
</evidence>